<dbReference type="PROSITE" id="PS50088">
    <property type="entry name" value="ANK_REPEAT"/>
    <property type="match status" value="3"/>
</dbReference>
<keyword evidence="4" id="KW-0732">Signal</keyword>
<feature type="signal peptide" evidence="4">
    <location>
        <begin position="1"/>
        <end position="33"/>
    </location>
</feature>
<dbReference type="PROSITE" id="PS50297">
    <property type="entry name" value="ANK_REP_REGION"/>
    <property type="match status" value="1"/>
</dbReference>
<evidence type="ECO:0000256" key="2">
    <source>
        <dbReference type="ARBA" id="ARBA00023043"/>
    </source>
</evidence>
<evidence type="ECO:0000256" key="4">
    <source>
        <dbReference type="SAM" id="SignalP"/>
    </source>
</evidence>
<dbReference type="AlphaFoldDB" id="A0A496PHZ9"/>
<dbReference type="EMBL" id="QQXL01000005">
    <property type="protein sequence ID" value="RKW70111.1"/>
    <property type="molecule type" value="Genomic_DNA"/>
</dbReference>
<dbReference type="Pfam" id="PF12796">
    <property type="entry name" value="Ank_2"/>
    <property type="match status" value="1"/>
</dbReference>
<organism evidence="5 6">
    <name type="scientific">Galactobacter caseinivorans</name>
    <dbReference type="NCBI Taxonomy" id="2676123"/>
    <lineage>
        <taxon>Bacteria</taxon>
        <taxon>Bacillati</taxon>
        <taxon>Actinomycetota</taxon>
        <taxon>Actinomycetes</taxon>
        <taxon>Micrococcales</taxon>
        <taxon>Micrococcaceae</taxon>
        <taxon>Galactobacter</taxon>
    </lineage>
</organism>
<dbReference type="SUPFAM" id="SSF48403">
    <property type="entry name" value="Ankyrin repeat"/>
    <property type="match status" value="1"/>
</dbReference>
<dbReference type="InterPro" id="IPR002110">
    <property type="entry name" value="Ankyrin_rpt"/>
</dbReference>
<feature type="repeat" description="ANK" evidence="3">
    <location>
        <begin position="180"/>
        <end position="217"/>
    </location>
</feature>
<dbReference type="RefSeq" id="WP_121485299.1">
    <property type="nucleotide sequence ID" value="NZ_QQXL01000005.1"/>
</dbReference>
<name>A0A496PHZ9_9MICC</name>
<proteinExistence type="predicted"/>
<dbReference type="InterPro" id="IPR036770">
    <property type="entry name" value="Ankyrin_rpt-contain_sf"/>
</dbReference>
<dbReference type="Pfam" id="PF00023">
    <property type="entry name" value="Ank"/>
    <property type="match status" value="1"/>
</dbReference>
<sequence>MPVNNSRPWPWRLLSAPLLLLGALAMTACTVEAGGTGSAASPGTSNLAAQEKLTRAIELDDAAAVRAALKEGAGLESKGEKGATPLVAATKANKSRAAVALLEAGADPDAKDELQDSAFLYAGAEGLDTILEATLKHGADVKSTNRYGGTALIPASEHAHVSTVRILLKAGVPVDHVNQLGWTALLEAIVLGDGDADHVTTVRLLLEAGADPAKADADGATPRQLAQRAGQTRVVELLDRALRASSK</sequence>
<evidence type="ECO:0000313" key="5">
    <source>
        <dbReference type="EMBL" id="RKW70111.1"/>
    </source>
</evidence>
<feature type="chain" id="PRO_5039069049" evidence="4">
    <location>
        <begin position="34"/>
        <end position="247"/>
    </location>
</feature>
<dbReference type="Gene3D" id="1.25.40.20">
    <property type="entry name" value="Ankyrin repeat-containing domain"/>
    <property type="match status" value="1"/>
</dbReference>
<protein>
    <submittedName>
        <fullName evidence="5">Ankyrin repeat domain-containing protein</fullName>
    </submittedName>
</protein>
<evidence type="ECO:0000256" key="1">
    <source>
        <dbReference type="ARBA" id="ARBA00022737"/>
    </source>
</evidence>
<feature type="repeat" description="ANK" evidence="3">
    <location>
        <begin position="81"/>
        <end position="113"/>
    </location>
</feature>
<dbReference type="PANTHER" id="PTHR24173">
    <property type="entry name" value="ANKYRIN REPEAT CONTAINING"/>
    <property type="match status" value="1"/>
</dbReference>
<feature type="repeat" description="ANK" evidence="3">
    <location>
        <begin position="147"/>
        <end position="179"/>
    </location>
</feature>
<evidence type="ECO:0000313" key="6">
    <source>
        <dbReference type="Proteomes" id="UP000273119"/>
    </source>
</evidence>
<dbReference type="SMART" id="SM00248">
    <property type="entry name" value="ANK"/>
    <property type="match status" value="4"/>
</dbReference>
<reference evidence="5 6" key="1">
    <citation type="submission" date="2018-07" db="EMBL/GenBank/DDBJ databases">
        <title>Arthrobacter sp. nov., isolated from raw cow's milk with high bacterial count.</title>
        <authorList>
            <person name="Hahne J."/>
            <person name="Isele D."/>
            <person name="Lipski A."/>
        </authorList>
    </citation>
    <scope>NUCLEOTIDE SEQUENCE [LARGE SCALE GENOMIC DNA]</scope>
    <source>
        <strain evidence="5 6">JZ R-183</strain>
    </source>
</reference>
<keyword evidence="1" id="KW-0677">Repeat</keyword>
<gene>
    <name evidence="5" type="ORF">DWQ67_09135</name>
</gene>
<comment type="caution">
    <text evidence="5">The sequence shown here is derived from an EMBL/GenBank/DDBJ whole genome shotgun (WGS) entry which is preliminary data.</text>
</comment>
<keyword evidence="6" id="KW-1185">Reference proteome</keyword>
<accession>A0A496PHZ9</accession>
<dbReference type="PANTHER" id="PTHR24173:SF74">
    <property type="entry name" value="ANKYRIN REPEAT DOMAIN-CONTAINING PROTEIN 16"/>
    <property type="match status" value="1"/>
</dbReference>
<dbReference type="Proteomes" id="UP000273119">
    <property type="component" value="Unassembled WGS sequence"/>
</dbReference>
<evidence type="ECO:0000256" key="3">
    <source>
        <dbReference type="PROSITE-ProRule" id="PRU00023"/>
    </source>
</evidence>
<keyword evidence="2 3" id="KW-0040">ANK repeat</keyword>
<dbReference type="PROSITE" id="PS51257">
    <property type="entry name" value="PROKAR_LIPOPROTEIN"/>
    <property type="match status" value="1"/>
</dbReference>